<dbReference type="Proteomes" id="UP001057702">
    <property type="component" value="Unassembled WGS sequence"/>
</dbReference>
<name>A0ABT1PYQ5_9ACTN</name>
<accession>A0ABT1PYQ5</accession>
<dbReference type="EMBL" id="JANFNG010000016">
    <property type="protein sequence ID" value="MCQ4082818.1"/>
    <property type="molecule type" value="Genomic_DNA"/>
</dbReference>
<organism evidence="1 2">
    <name type="scientific">Streptomyces humicola</name>
    <dbReference type="NCBI Taxonomy" id="2953240"/>
    <lineage>
        <taxon>Bacteria</taxon>
        <taxon>Bacillati</taxon>
        <taxon>Actinomycetota</taxon>
        <taxon>Actinomycetes</taxon>
        <taxon>Kitasatosporales</taxon>
        <taxon>Streptomycetaceae</taxon>
        <taxon>Streptomyces</taxon>
    </lineage>
</organism>
<keyword evidence="2" id="KW-1185">Reference proteome</keyword>
<protein>
    <submittedName>
        <fullName evidence="1">Uncharacterized protein</fullName>
    </submittedName>
</protein>
<sequence>MEATTQFADIENVRSYAADLPAKWLQCRELGHNWGPHKASLNEEGGFDRTLACRRCTAKRHQVLDSYGRIVSNSYEYPEGYQMPPGQGRISGDARGVLRLASIQHTMEAQEIRAAARVSSRKAR</sequence>
<proteinExistence type="predicted"/>
<comment type="caution">
    <text evidence="1">The sequence shown here is derived from an EMBL/GenBank/DDBJ whole genome shotgun (WGS) entry which is preliminary data.</text>
</comment>
<dbReference type="RefSeq" id="WP_255921728.1">
    <property type="nucleotide sequence ID" value="NZ_JANFNG010000016.1"/>
</dbReference>
<reference evidence="1" key="1">
    <citation type="submission" date="2022-06" db="EMBL/GenBank/DDBJ databases">
        <title>Draft genome sequence of Streptomyces sp. RB6PN25 isolated from peat swamp forest in Thailand.</title>
        <authorList>
            <person name="Duangmal K."/>
            <person name="Klaysubun C."/>
        </authorList>
    </citation>
    <scope>NUCLEOTIDE SEQUENCE</scope>
    <source>
        <strain evidence="1">RB6PN25</strain>
    </source>
</reference>
<evidence type="ECO:0000313" key="1">
    <source>
        <dbReference type="EMBL" id="MCQ4082818.1"/>
    </source>
</evidence>
<gene>
    <name evidence="1" type="ORF">NGB36_19970</name>
</gene>
<evidence type="ECO:0000313" key="2">
    <source>
        <dbReference type="Proteomes" id="UP001057702"/>
    </source>
</evidence>